<dbReference type="AlphaFoldDB" id="A0A8S4Q1P1"/>
<feature type="domain" description="C2H2-type" evidence="9">
    <location>
        <begin position="707"/>
        <end position="730"/>
    </location>
</feature>
<gene>
    <name evidence="11" type="ORF">OFUS_LOCUS23476</name>
</gene>
<keyword evidence="4 7" id="KW-0863">Zinc-finger</keyword>
<feature type="domain" description="C2H2-type" evidence="9">
    <location>
        <begin position="651"/>
        <end position="678"/>
    </location>
</feature>
<protein>
    <recommendedName>
        <fullName evidence="13">PR domain zinc finger protein 10</fullName>
    </recommendedName>
</protein>
<evidence type="ECO:0000256" key="5">
    <source>
        <dbReference type="ARBA" id="ARBA00022833"/>
    </source>
</evidence>
<dbReference type="SMART" id="SM00355">
    <property type="entry name" value="ZnF_C2H2"/>
    <property type="match status" value="7"/>
</dbReference>
<sequence length="761" mass="84661">MVQHGKLLQPAVASSTAVTSTADLTNSPQPMATISGAQFETLKNILNIQQQQQQQQPVDKSTNIQFPSTIPQQNSVTQSASQPRIAISQSAPSQNVCLILPQVTSHQQPVSGISILPQTSLPELVAQSQSASGTVIQRPITAQGNGQQNILPAPIQKQLISNNGNISPMSGQSVSVPPAVTSKNNSVPVAPPIMHTAPQIPAVPPVISTGQHVVSSAPPILPVGIPQVLQMINQEQAQALGLPPDTRLILRVDPTQLSSTDQNPCLEGKGSTGQSLQIPQGHTVSSSPVIQHSDSGSIGNQETVGDTATDIGTAVDQAITYVINDADQAFDVARKITESEALSSKHNHPFYQTPKSTAFGHYCVDCNDTYHSVCAQHGNFYVEVKDAPISSRARMSLPEQLKLTVSDTSLSDIKFTGIFAKEKISKGTKFGPLIGAVLMMSQTIQELEKSSNIWKICNEDHKYHYIHCTNEDTSNWMMFVRKARATREQNIVAYQEGLNIFFITCKDIEPGAELLYWYSRPYSKYLGVPSAPNEYYSCSICKKDFVEFHHLKQHMIFRHADTSKNRFQCPKCPKSFQNAQKLDAHADIHFGIKRHKCSYCNKGFSDSSNLRIHLRIHTGEKKHQCPVCNKSFRQKAHLQSHEVIHTGQKNIACTKCDKFFARMIDLNQHMHQHSTEKKYQCQICNKGFHKQQNLVKHCKVHTQQRDFKCTECGKGFYTKFHLDRHASKVHKYIDELVMDKKNKRKKNKPEKHATKETEMKS</sequence>
<accession>A0A8S4Q1P1</accession>
<dbReference type="InterPro" id="IPR001214">
    <property type="entry name" value="SET_dom"/>
</dbReference>
<dbReference type="SMART" id="SM00317">
    <property type="entry name" value="SET"/>
    <property type="match status" value="1"/>
</dbReference>
<keyword evidence="3" id="KW-0677">Repeat</keyword>
<dbReference type="PANTHER" id="PTHR24406">
    <property type="entry name" value="TRANSCRIPTIONAL REPRESSOR CTCFL-RELATED"/>
    <property type="match status" value="1"/>
</dbReference>
<proteinExistence type="predicted"/>
<dbReference type="GO" id="GO:0008270">
    <property type="term" value="F:zinc ion binding"/>
    <property type="evidence" value="ECO:0007669"/>
    <property type="project" value="UniProtKB-KW"/>
</dbReference>
<feature type="compositionally biased region" description="Polar residues" evidence="8">
    <location>
        <begin position="57"/>
        <end position="84"/>
    </location>
</feature>
<feature type="domain" description="C2H2-type" evidence="9">
    <location>
        <begin position="536"/>
        <end position="564"/>
    </location>
</feature>
<evidence type="ECO:0000313" key="12">
    <source>
        <dbReference type="Proteomes" id="UP000749559"/>
    </source>
</evidence>
<reference evidence="11" key="1">
    <citation type="submission" date="2022-03" db="EMBL/GenBank/DDBJ databases">
        <authorList>
            <person name="Martin C."/>
        </authorList>
    </citation>
    <scope>NUCLEOTIDE SEQUENCE</scope>
</reference>
<dbReference type="GO" id="GO:0005634">
    <property type="term" value="C:nucleus"/>
    <property type="evidence" value="ECO:0007669"/>
    <property type="project" value="UniProtKB-SubCell"/>
</dbReference>
<dbReference type="PROSITE" id="PS00028">
    <property type="entry name" value="ZINC_FINGER_C2H2_1"/>
    <property type="match status" value="7"/>
</dbReference>
<dbReference type="PROSITE" id="PS50157">
    <property type="entry name" value="ZINC_FINGER_C2H2_2"/>
    <property type="match status" value="7"/>
</dbReference>
<dbReference type="Pfam" id="PF21549">
    <property type="entry name" value="PRDM2_PR"/>
    <property type="match status" value="1"/>
</dbReference>
<evidence type="ECO:0000256" key="8">
    <source>
        <dbReference type="SAM" id="MobiDB-lite"/>
    </source>
</evidence>
<feature type="domain" description="SET" evidence="10">
    <location>
        <begin position="401"/>
        <end position="519"/>
    </location>
</feature>
<dbReference type="InterPro" id="IPR050888">
    <property type="entry name" value="ZnF_C2H2-type_TF"/>
</dbReference>
<dbReference type="SUPFAM" id="SSF82199">
    <property type="entry name" value="SET domain"/>
    <property type="match status" value="1"/>
</dbReference>
<dbReference type="InterPro" id="IPR013087">
    <property type="entry name" value="Znf_C2H2_type"/>
</dbReference>
<feature type="region of interest" description="Disordered" evidence="8">
    <location>
        <begin position="259"/>
        <end position="304"/>
    </location>
</feature>
<feature type="compositionally biased region" description="Low complexity" evidence="8">
    <location>
        <begin position="11"/>
        <end position="22"/>
    </location>
</feature>
<keyword evidence="6" id="KW-0539">Nucleus</keyword>
<feature type="region of interest" description="Disordered" evidence="8">
    <location>
        <begin position="740"/>
        <end position="761"/>
    </location>
</feature>
<feature type="compositionally biased region" description="Polar residues" evidence="8">
    <location>
        <begin position="272"/>
        <end position="304"/>
    </location>
</feature>
<dbReference type="OrthoDB" id="654211at2759"/>
<keyword evidence="12" id="KW-1185">Reference proteome</keyword>
<organism evidence="11 12">
    <name type="scientific">Owenia fusiformis</name>
    <name type="common">Polychaete worm</name>
    <dbReference type="NCBI Taxonomy" id="6347"/>
    <lineage>
        <taxon>Eukaryota</taxon>
        <taxon>Metazoa</taxon>
        <taxon>Spiralia</taxon>
        <taxon>Lophotrochozoa</taxon>
        <taxon>Annelida</taxon>
        <taxon>Polychaeta</taxon>
        <taxon>Sedentaria</taxon>
        <taxon>Canalipalpata</taxon>
        <taxon>Sabellida</taxon>
        <taxon>Oweniida</taxon>
        <taxon>Oweniidae</taxon>
        <taxon>Owenia</taxon>
    </lineage>
</organism>
<dbReference type="FunFam" id="3.30.160.60:FF:002343">
    <property type="entry name" value="Zinc finger protein 33A"/>
    <property type="match status" value="1"/>
</dbReference>
<dbReference type="Proteomes" id="UP000749559">
    <property type="component" value="Unassembled WGS sequence"/>
</dbReference>
<dbReference type="SUPFAM" id="SSF57667">
    <property type="entry name" value="beta-beta-alpha zinc fingers"/>
    <property type="match status" value="4"/>
</dbReference>
<keyword evidence="2" id="KW-0479">Metal-binding</keyword>
<feature type="region of interest" description="Disordered" evidence="8">
    <location>
        <begin position="1"/>
        <end position="29"/>
    </location>
</feature>
<comment type="subcellular location">
    <subcellularLocation>
        <location evidence="1">Nucleus</location>
    </subcellularLocation>
</comment>
<keyword evidence="5" id="KW-0862">Zinc</keyword>
<evidence type="ECO:0000313" key="11">
    <source>
        <dbReference type="EMBL" id="CAH1799467.1"/>
    </source>
</evidence>
<dbReference type="Gene3D" id="3.30.160.60">
    <property type="entry name" value="Classic Zinc Finger"/>
    <property type="match status" value="6"/>
</dbReference>
<evidence type="ECO:0008006" key="13">
    <source>
        <dbReference type="Google" id="ProtNLM"/>
    </source>
</evidence>
<feature type="domain" description="C2H2-type" evidence="9">
    <location>
        <begin position="679"/>
        <end position="706"/>
    </location>
</feature>
<feature type="domain" description="C2H2-type" evidence="9">
    <location>
        <begin position="623"/>
        <end position="650"/>
    </location>
</feature>
<feature type="region of interest" description="Disordered" evidence="8">
    <location>
        <begin position="50"/>
        <end position="84"/>
    </location>
</feature>
<dbReference type="Gene3D" id="2.170.270.10">
    <property type="entry name" value="SET domain"/>
    <property type="match status" value="1"/>
</dbReference>
<evidence type="ECO:0000256" key="4">
    <source>
        <dbReference type="ARBA" id="ARBA00022771"/>
    </source>
</evidence>
<evidence type="ECO:0000256" key="3">
    <source>
        <dbReference type="ARBA" id="ARBA00022737"/>
    </source>
</evidence>
<evidence type="ECO:0000256" key="2">
    <source>
        <dbReference type="ARBA" id="ARBA00022723"/>
    </source>
</evidence>
<feature type="domain" description="C2H2-type" evidence="9">
    <location>
        <begin position="595"/>
        <end position="622"/>
    </location>
</feature>
<feature type="domain" description="C2H2-type" evidence="9">
    <location>
        <begin position="567"/>
        <end position="594"/>
    </location>
</feature>
<dbReference type="Pfam" id="PF00096">
    <property type="entry name" value="zf-C2H2"/>
    <property type="match status" value="4"/>
</dbReference>
<evidence type="ECO:0000259" key="10">
    <source>
        <dbReference type="PROSITE" id="PS50280"/>
    </source>
</evidence>
<evidence type="ECO:0000259" key="9">
    <source>
        <dbReference type="PROSITE" id="PS50157"/>
    </source>
</evidence>
<dbReference type="EMBL" id="CAIIXF020000011">
    <property type="protein sequence ID" value="CAH1799467.1"/>
    <property type="molecule type" value="Genomic_DNA"/>
</dbReference>
<dbReference type="PROSITE" id="PS50280">
    <property type="entry name" value="SET"/>
    <property type="match status" value="1"/>
</dbReference>
<evidence type="ECO:0000256" key="6">
    <source>
        <dbReference type="ARBA" id="ARBA00023242"/>
    </source>
</evidence>
<name>A0A8S4Q1P1_OWEFU</name>
<feature type="compositionally biased region" description="Basic and acidic residues" evidence="8">
    <location>
        <begin position="750"/>
        <end position="761"/>
    </location>
</feature>
<dbReference type="FunFam" id="3.30.160.60:FF:001818">
    <property type="entry name" value="GDNF-inducible zinc finger protein 1 isoform X1"/>
    <property type="match status" value="1"/>
</dbReference>
<dbReference type="Pfam" id="PF13912">
    <property type="entry name" value="zf-C2H2_6"/>
    <property type="match status" value="1"/>
</dbReference>
<evidence type="ECO:0000256" key="7">
    <source>
        <dbReference type="PROSITE-ProRule" id="PRU00042"/>
    </source>
</evidence>
<dbReference type="InterPro" id="IPR036236">
    <property type="entry name" value="Znf_C2H2_sf"/>
</dbReference>
<evidence type="ECO:0000256" key="1">
    <source>
        <dbReference type="ARBA" id="ARBA00004123"/>
    </source>
</evidence>
<dbReference type="InterPro" id="IPR046341">
    <property type="entry name" value="SET_dom_sf"/>
</dbReference>
<comment type="caution">
    <text evidence="11">The sequence shown here is derived from an EMBL/GenBank/DDBJ whole genome shotgun (WGS) entry which is preliminary data.</text>
</comment>